<name>A0A5B7HQD2_PORTR</name>
<accession>A0A5B7HQD2</accession>
<proteinExistence type="predicted"/>
<keyword evidence="2" id="KW-1185">Reference proteome</keyword>
<gene>
    <name evidence="1" type="ORF">E2C01_065180</name>
</gene>
<protein>
    <submittedName>
        <fullName evidence="1">Uncharacterized protein</fullName>
    </submittedName>
</protein>
<evidence type="ECO:0000313" key="1">
    <source>
        <dbReference type="EMBL" id="MPC70918.1"/>
    </source>
</evidence>
<sequence length="93" mass="10640">MPQPFLKGELFTRESCMRLCTDANPMFRLKSHAAKMYILERGDFDYFQQTVVYWRVMTLVKIIQEVLCSADGGAALESELGVVGRTGFVRNEK</sequence>
<comment type="caution">
    <text evidence="1">The sequence shown here is derived from an EMBL/GenBank/DDBJ whole genome shotgun (WGS) entry which is preliminary data.</text>
</comment>
<evidence type="ECO:0000313" key="2">
    <source>
        <dbReference type="Proteomes" id="UP000324222"/>
    </source>
</evidence>
<organism evidence="1 2">
    <name type="scientific">Portunus trituberculatus</name>
    <name type="common">Swimming crab</name>
    <name type="synonym">Neptunus trituberculatus</name>
    <dbReference type="NCBI Taxonomy" id="210409"/>
    <lineage>
        <taxon>Eukaryota</taxon>
        <taxon>Metazoa</taxon>
        <taxon>Ecdysozoa</taxon>
        <taxon>Arthropoda</taxon>
        <taxon>Crustacea</taxon>
        <taxon>Multicrustacea</taxon>
        <taxon>Malacostraca</taxon>
        <taxon>Eumalacostraca</taxon>
        <taxon>Eucarida</taxon>
        <taxon>Decapoda</taxon>
        <taxon>Pleocyemata</taxon>
        <taxon>Brachyura</taxon>
        <taxon>Eubrachyura</taxon>
        <taxon>Portunoidea</taxon>
        <taxon>Portunidae</taxon>
        <taxon>Portuninae</taxon>
        <taxon>Portunus</taxon>
    </lineage>
</organism>
<dbReference type="Proteomes" id="UP000324222">
    <property type="component" value="Unassembled WGS sequence"/>
</dbReference>
<reference evidence="1 2" key="1">
    <citation type="submission" date="2019-05" db="EMBL/GenBank/DDBJ databases">
        <title>Another draft genome of Portunus trituberculatus and its Hox gene families provides insights of decapod evolution.</title>
        <authorList>
            <person name="Jeong J.-H."/>
            <person name="Song I."/>
            <person name="Kim S."/>
            <person name="Choi T."/>
            <person name="Kim D."/>
            <person name="Ryu S."/>
            <person name="Kim W."/>
        </authorList>
    </citation>
    <scope>NUCLEOTIDE SEQUENCE [LARGE SCALE GENOMIC DNA]</scope>
    <source>
        <tissue evidence="1">Muscle</tissue>
    </source>
</reference>
<dbReference type="EMBL" id="VSRR010031958">
    <property type="protein sequence ID" value="MPC70918.1"/>
    <property type="molecule type" value="Genomic_DNA"/>
</dbReference>
<dbReference type="AlphaFoldDB" id="A0A5B7HQD2"/>